<reference evidence="2 3" key="1">
    <citation type="journal article" date="2017" name="PLoS Biol.">
        <title>The sea cucumber genome provides insights into morphological evolution and visceral regeneration.</title>
        <authorList>
            <person name="Zhang X."/>
            <person name="Sun L."/>
            <person name="Yuan J."/>
            <person name="Sun Y."/>
            <person name="Gao Y."/>
            <person name="Zhang L."/>
            <person name="Li S."/>
            <person name="Dai H."/>
            <person name="Hamel J.F."/>
            <person name="Liu C."/>
            <person name="Yu Y."/>
            <person name="Liu S."/>
            <person name="Lin W."/>
            <person name="Guo K."/>
            <person name="Jin S."/>
            <person name="Xu P."/>
            <person name="Storey K.B."/>
            <person name="Huan P."/>
            <person name="Zhang T."/>
            <person name="Zhou Y."/>
            <person name="Zhang J."/>
            <person name="Lin C."/>
            <person name="Li X."/>
            <person name="Xing L."/>
            <person name="Huo D."/>
            <person name="Sun M."/>
            <person name="Wang L."/>
            <person name="Mercier A."/>
            <person name="Li F."/>
            <person name="Yang H."/>
            <person name="Xiang J."/>
        </authorList>
    </citation>
    <scope>NUCLEOTIDE SEQUENCE [LARGE SCALE GENOMIC DNA]</scope>
    <source>
        <strain evidence="2">Shaxun</strain>
        <tissue evidence="2">Muscle</tissue>
    </source>
</reference>
<feature type="region of interest" description="Disordered" evidence="1">
    <location>
        <begin position="350"/>
        <end position="375"/>
    </location>
</feature>
<gene>
    <name evidence="2" type="ORF">BSL78_22468</name>
</gene>
<evidence type="ECO:0000313" key="3">
    <source>
        <dbReference type="Proteomes" id="UP000230750"/>
    </source>
</evidence>
<comment type="caution">
    <text evidence="2">The sequence shown here is derived from an EMBL/GenBank/DDBJ whole genome shotgun (WGS) entry which is preliminary data.</text>
</comment>
<protein>
    <submittedName>
        <fullName evidence="2">Uncharacterized protein</fullName>
    </submittedName>
</protein>
<evidence type="ECO:0000256" key="1">
    <source>
        <dbReference type="SAM" id="MobiDB-lite"/>
    </source>
</evidence>
<feature type="compositionally biased region" description="Polar residues" evidence="1">
    <location>
        <begin position="192"/>
        <end position="202"/>
    </location>
</feature>
<feature type="compositionally biased region" description="Polar residues" evidence="1">
    <location>
        <begin position="359"/>
        <end position="369"/>
    </location>
</feature>
<dbReference type="AlphaFoldDB" id="A0A2G8JY15"/>
<sequence length="546" mass="59657">MDMTEVGLFIEIAAVTTLMEQRSSVHLVNTPLQRTVIQPDNNPLFPPSSRENACNSDKILGTRNQRDISSINEDKIFSSASNLDSQQSTLEATAVTILPELGTRSLLLTPSSYEDAFTSGDKFSTNSQSDNCSAIRNKKNINTVRNEAKLYSHPSAFEVTSVRTLPESGTCSLRHSPTHYEQDAFMSDDNSRTQNQSETFSDIGNRKDTNTVTNESKLEISPIDPLQTLREQDVCTSDVTPITNNHIYNSSNFEDQETVNTVTNETLCSQQSTLKITAVKISPELETYSPLDPPTRHEKDAFTPDEKPSTVGSEVKVDSQQSTLEEMAVTTLLELGSFASSVSPYSQQVALTSDKKQKTNNAIDNSPANGDQKGARTVRIDGMADALQSTLEETAVATLLKLGTCTSLVPPSSHEDAFQCVEMSSTNNARDNSSVDGNQKATSNSLIDSKQSILQVTEVMNLPELETCTSLVAATSQCDEFTFDDKPGTNKQSEDSSTVGDQIYTNTVSSEVKVDSQQSPIYVMAVALLPKPRTCPVNDLRFLMKT</sequence>
<evidence type="ECO:0000313" key="2">
    <source>
        <dbReference type="EMBL" id="PIK40671.1"/>
    </source>
</evidence>
<organism evidence="2 3">
    <name type="scientific">Stichopus japonicus</name>
    <name type="common">Sea cucumber</name>
    <dbReference type="NCBI Taxonomy" id="307972"/>
    <lineage>
        <taxon>Eukaryota</taxon>
        <taxon>Metazoa</taxon>
        <taxon>Echinodermata</taxon>
        <taxon>Eleutherozoa</taxon>
        <taxon>Echinozoa</taxon>
        <taxon>Holothuroidea</taxon>
        <taxon>Aspidochirotacea</taxon>
        <taxon>Aspidochirotida</taxon>
        <taxon>Stichopodidae</taxon>
        <taxon>Apostichopus</taxon>
    </lineage>
</organism>
<dbReference type="EMBL" id="MRZV01001096">
    <property type="protein sequence ID" value="PIK40671.1"/>
    <property type="molecule type" value="Genomic_DNA"/>
</dbReference>
<proteinExistence type="predicted"/>
<feature type="region of interest" description="Disordered" evidence="1">
    <location>
        <begin position="185"/>
        <end position="219"/>
    </location>
</feature>
<feature type="compositionally biased region" description="Basic and acidic residues" evidence="1">
    <location>
        <begin position="294"/>
        <end position="308"/>
    </location>
</feature>
<feature type="region of interest" description="Disordered" evidence="1">
    <location>
        <begin position="286"/>
        <end position="319"/>
    </location>
</feature>
<keyword evidence="3" id="KW-1185">Reference proteome</keyword>
<name>A0A2G8JY15_STIJA</name>
<dbReference type="Proteomes" id="UP000230750">
    <property type="component" value="Unassembled WGS sequence"/>
</dbReference>
<accession>A0A2G8JY15</accession>